<dbReference type="EC" id="3.1.-.-" evidence="3"/>
<dbReference type="PANTHER" id="PTHR35601">
    <property type="entry name" value="TOXIN RELE"/>
    <property type="match status" value="1"/>
</dbReference>
<organism evidence="3 4">
    <name type="scientific">Parendozoicomonas haliclonae</name>
    <dbReference type="NCBI Taxonomy" id="1960125"/>
    <lineage>
        <taxon>Bacteria</taxon>
        <taxon>Pseudomonadati</taxon>
        <taxon>Pseudomonadota</taxon>
        <taxon>Gammaproteobacteria</taxon>
        <taxon>Oceanospirillales</taxon>
        <taxon>Endozoicomonadaceae</taxon>
        <taxon>Parendozoicomonas</taxon>
    </lineage>
</organism>
<evidence type="ECO:0000313" key="3">
    <source>
        <dbReference type="EMBL" id="SMA45155.1"/>
    </source>
</evidence>
<name>A0A1X7AIF5_9GAMM</name>
<reference evidence="3 4" key="1">
    <citation type="submission" date="2017-03" db="EMBL/GenBank/DDBJ databases">
        <authorList>
            <person name="Afonso C.L."/>
            <person name="Miller P.J."/>
            <person name="Scott M.A."/>
            <person name="Spackman E."/>
            <person name="Goraichik I."/>
            <person name="Dimitrov K.M."/>
            <person name="Suarez D.L."/>
            <person name="Swayne D.E."/>
        </authorList>
    </citation>
    <scope>NUCLEOTIDE SEQUENCE [LARGE SCALE GENOMIC DNA]</scope>
    <source>
        <strain evidence="3">SB41UT1</strain>
    </source>
</reference>
<dbReference type="Pfam" id="PF05016">
    <property type="entry name" value="ParE_toxin"/>
    <property type="match status" value="1"/>
</dbReference>
<dbReference type="OrthoDB" id="5570653at2"/>
<evidence type="ECO:0000256" key="2">
    <source>
        <dbReference type="ARBA" id="ARBA00022649"/>
    </source>
</evidence>
<evidence type="ECO:0000313" key="4">
    <source>
        <dbReference type="Proteomes" id="UP000196573"/>
    </source>
</evidence>
<dbReference type="GO" id="GO:0016787">
    <property type="term" value="F:hydrolase activity"/>
    <property type="evidence" value="ECO:0007669"/>
    <property type="project" value="UniProtKB-KW"/>
</dbReference>
<dbReference type="EMBL" id="FWPT01000004">
    <property type="protein sequence ID" value="SMA45155.1"/>
    <property type="molecule type" value="Genomic_DNA"/>
</dbReference>
<accession>A0A1X7AIF5</accession>
<dbReference type="PANTHER" id="PTHR35601:SF1">
    <property type="entry name" value="TOXIN RELE"/>
    <property type="match status" value="1"/>
</dbReference>
<keyword evidence="2" id="KW-1277">Toxin-antitoxin system</keyword>
<dbReference type="AlphaFoldDB" id="A0A1X7AIF5"/>
<protein>
    <submittedName>
        <fullName evidence="3">Toxin RelG</fullName>
        <ecNumber evidence="3">3.1.-.-</ecNumber>
    </submittedName>
</protein>
<proteinExistence type="inferred from homology"/>
<comment type="similarity">
    <text evidence="1">Belongs to the RelE toxin family.</text>
</comment>
<sequence length="86" mass="10053">MDNYELRWKRSALKELRRLPPAAVLKLVELAESLTANPYPNGCRKLSGTEHTYRLRAGDYRLVYQVINGRLIIEVVKVGHRKEVYR</sequence>
<dbReference type="InterPro" id="IPR035093">
    <property type="entry name" value="RelE/ParE_toxin_dom_sf"/>
</dbReference>
<dbReference type="SUPFAM" id="SSF143011">
    <property type="entry name" value="RelE-like"/>
    <property type="match status" value="1"/>
</dbReference>
<dbReference type="InterPro" id="IPR007712">
    <property type="entry name" value="RelE/ParE_toxin"/>
</dbReference>
<dbReference type="RefSeq" id="WP_087109138.1">
    <property type="nucleotide sequence ID" value="NZ_CBCSCN010000002.1"/>
</dbReference>
<gene>
    <name evidence="3" type="primary">relG</name>
    <name evidence="3" type="ORF">EHSB41UT_01860</name>
</gene>
<dbReference type="Proteomes" id="UP000196573">
    <property type="component" value="Unassembled WGS sequence"/>
</dbReference>
<evidence type="ECO:0000256" key="1">
    <source>
        <dbReference type="ARBA" id="ARBA00006226"/>
    </source>
</evidence>
<keyword evidence="4" id="KW-1185">Reference proteome</keyword>
<keyword evidence="3" id="KW-0378">Hydrolase</keyword>
<dbReference type="Gene3D" id="3.30.2310.20">
    <property type="entry name" value="RelE-like"/>
    <property type="match status" value="1"/>
</dbReference>